<dbReference type="AlphaFoldDB" id="A0A7S1YWE7"/>
<evidence type="ECO:0000313" key="1">
    <source>
        <dbReference type="EMBL" id="CAD9321026.1"/>
    </source>
</evidence>
<gene>
    <name evidence="1" type="ORF">OSIN01602_LOCUS1237</name>
</gene>
<reference evidence="1" key="1">
    <citation type="submission" date="2021-01" db="EMBL/GenBank/DDBJ databases">
        <authorList>
            <person name="Corre E."/>
            <person name="Pelletier E."/>
            <person name="Niang G."/>
            <person name="Scheremetjew M."/>
            <person name="Finn R."/>
            <person name="Kale V."/>
            <person name="Holt S."/>
            <person name="Cochrane G."/>
            <person name="Meng A."/>
            <person name="Brown T."/>
            <person name="Cohen L."/>
        </authorList>
    </citation>
    <scope>NUCLEOTIDE SEQUENCE</scope>
    <source>
        <strain evidence="1">Grunow 1884</strain>
    </source>
</reference>
<proteinExistence type="predicted"/>
<dbReference type="EMBL" id="HBGO01002190">
    <property type="protein sequence ID" value="CAD9321026.1"/>
    <property type="molecule type" value="Transcribed_RNA"/>
</dbReference>
<sequence>MVFTTTFHYYLNMIASLNNLQSKQKLSNHLPETSHTHILALTLNQEDFSAHSSTLTTPQQWETPPLWRHSHASFLSLSLIQGQSSSHFAPSSTFHYYLDMIASTNLQNKWNFSNHLPETSHAQILTLSQPRSQEFSAHVSPLLLHSNWKQPTLAKALTHILPLTLTHPRTVQFTFCSLVLTNIG</sequence>
<protein>
    <submittedName>
        <fullName evidence="1">Uncharacterized protein</fullName>
    </submittedName>
</protein>
<name>A0A7S1YWE7_TRICV</name>
<accession>A0A7S1YWE7</accession>
<organism evidence="1">
    <name type="scientific">Trieres chinensis</name>
    <name type="common">Marine centric diatom</name>
    <name type="synonym">Odontella sinensis</name>
    <dbReference type="NCBI Taxonomy" id="1514140"/>
    <lineage>
        <taxon>Eukaryota</taxon>
        <taxon>Sar</taxon>
        <taxon>Stramenopiles</taxon>
        <taxon>Ochrophyta</taxon>
        <taxon>Bacillariophyta</taxon>
        <taxon>Mediophyceae</taxon>
        <taxon>Biddulphiophycidae</taxon>
        <taxon>Eupodiscales</taxon>
        <taxon>Parodontellaceae</taxon>
        <taxon>Trieres</taxon>
    </lineage>
</organism>